<dbReference type="PANTHER" id="PTHR33112:SF1">
    <property type="entry name" value="HETEROKARYON INCOMPATIBILITY DOMAIN-CONTAINING PROTEIN"/>
    <property type="match status" value="1"/>
</dbReference>
<dbReference type="InterPro" id="IPR010730">
    <property type="entry name" value="HET"/>
</dbReference>
<dbReference type="Proteomes" id="UP001446871">
    <property type="component" value="Unassembled WGS sequence"/>
</dbReference>
<proteinExistence type="predicted"/>
<evidence type="ECO:0000256" key="1">
    <source>
        <dbReference type="SAM" id="MobiDB-lite"/>
    </source>
</evidence>
<dbReference type="Pfam" id="PF06985">
    <property type="entry name" value="HET"/>
    <property type="match status" value="1"/>
</dbReference>
<reference evidence="3 4" key="1">
    <citation type="submission" date="2023-01" db="EMBL/GenBank/DDBJ databases">
        <title>Analysis of 21 Apiospora genomes using comparative genomics revels a genus with tremendous synthesis potential of carbohydrate active enzymes and secondary metabolites.</title>
        <authorList>
            <person name="Sorensen T."/>
        </authorList>
    </citation>
    <scope>NUCLEOTIDE SEQUENCE [LARGE SCALE GENOMIC DNA]</scope>
    <source>
        <strain evidence="3 4">CBS 83171</strain>
    </source>
</reference>
<evidence type="ECO:0000313" key="3">
    <source>
        <dbReference type="EMBL" id="KAK8059119.1"/>
    </source>
</evidence>
<dbReference type="PANTHER" id="PTHR33112">
    <property type="entry name" value="DOMAIN PROTEIN, PUTATIVE-RELATED"/>
    <property type="match status" value="1"/>
</dbReference>
<sequence>MSSDNGSGASKTIDLLPSPDGTLPQGEGLLIDRDWVDLDLLRKWKSESIESIQPDQNVSPTVRHAMGLTRALEERYLWADALCIMQDDTQHSAHELRIMGKIYASAKLTIVAADGDAAQGIAGIKNVSHTRNLSQTVLPFSPNRKIVVKEWDFTMGDRYFDRAWTFQEYALSQRIIMVKEKRFHWMCSTRSIREGFTRQYIEHQDHFRFNGAKSSFVYPDLKFELDTTMSQYNRRTLSVPLDASAGATGILEILSRAFEGGFLYGLPLMYFHAALMWISQTPMKRRLHSGKQQSILPGSRFPSWLWIGWETSLFAFEANDGTLKDSSNATYGLTKWYSHETPTSSDKRAHAFISCKTKRGMFRTARSYRLGHIYKAAVFDKYTKHCGELRLPSEEEWTGLPAESSGQYLTIEHVATCLRFHPNLTKKEKYGVLWVEWGVDGVAYRKAVGEVDKEAWERHDLEDVDLVLG</sequence>
<evidence type="ECO:0000259" key="2">
    <source>
        <dbReference type="Pfam" id="PF06985"/>
    </source>
</evidence>
<comment type="caution">
    <text evidence="3">The sequence shown here is derived from an EMBL/GenBank/DDBJ whole genome shotgun (WGS) entry which is preliminary data.</text>
</comment>
<keyword evidence="4" id="KW-1185">Reference proteome</keyword>
<gene>
    <name evidence="3" type="ORF">PG996_009049</name>
</gene>
<feature type="compositionally biased region" description="Polar residues" evidence="1">
    <location>
        <begin position="1"/>
        <end position="10"/>
    </location>
</feature>
<accession>A0ABR1UMN9</accession>
<feature type="domain" description="Heterokaryon incompatibility" evidence="2">
    <location>
        <begin position="46"/>
        <end position="168"/>
    </location>
</feature>
<evidence type="ECO:0000313" key="4">
    <source>
        <dbReference type="Proteomes" id="UP001446871"/>
    </source>
</evidence>
<name>A0ABR1UMN9_9PEZI</name>
<organism evidence="3 4">
    <name type="scientific">Apiospora saccharicola</name>
    <dbReference type="NCBI Taxonomy" id="335842"/>
    <lineage>
        <taxon>Eukaryota</taxon>
        <taxon>Fungi</taxon>
        <taxon>Dikarya</taxon>
        <taxon>Ascomycota</taxon>
        <taxon>Pezizomycotina</taxon>
        <taxon>Sordariomycetes</taxon>
        <taxon>Xylariomycetidae</taxon>
        <taxon>Amphisphaeriales</taxon>
        <taxon>Apiosporaceae</taxon>
        <taxon>Apiospora</taxon>
    </lineage>
</organism>
<feature type="region of interest" description="Disordered" evidence="1">
    <location>
        <begin position="1"/>
        <end position="20"/>
    </location>
</feature>
<protein>
    <recommendedName>
        <fullName evidence="2">Heterokaryon incompatibility domain-containing protein</fullName>
    </recommendedName>
</protein>
<dbReference type="EMBL" id="JAQQWM010000006">
    <property type="protein sequence ID" value="KAK8059119.1"/>
    <property type="molecule type" value="Genomic_DNA"/>
</dbReference>